<protein>
    <recommendedName>
        <fullName evidence="1">Polymerase beta nucleotidyltransferase domain-containing protein</fullName>
    </recommendedName>
</protein>
<gene>
    <name evidence="2" type="ORF">EPICR_30155</name>
</gene>
<name>A0A484HLR5_9BACT</name>
<reference evidence="2" key="1">
    <citation type="submission" date="2019-01" db="EMBL/GenBank/DDBJ databases">
        <authorList>
            <consortium name="Genoscope - CEA"/>
            <person name="William W."/>
        </authorList>
    </citation>
    <scope>NUCLEOTIDE SEQUENCE</scope>
    <source>
        <strain evidence="2">CR-1</strain>
    </source>
</reference>
<sequence length="102" mass="11615">MSAWEKEKSEIKKELASSLKSEKEINKIVVFGSFLHSENPGDIDVAVFQDSDESYLDLAMKYRRLTRGVSRRIAVDIIPIKPAARAHSFLSEIESGELIYER</sequence>
<dbReference type="AlphaFoldDB" id="A0A484HLR5"/>
<dbReference type="SUPFAM" id="SSF81301">
    <property type="entry name" value="Nucleotidyltransferase"/>
    <property type="match status" value="1"/>
</dbReference>
<feature type="domain" description="Polymerase beta nucleotidyltransferase" evidence="1">
    <location>
        <begin position="14"/>
        <end position="102"/>
    </location>
</feature>
<organism evidence="2">
    <name type="scientific">uncultured Desulfobacteraceae bacterium</name>
    <dbReference type="NCBI Taxonomy" id="218296"/>
    <lineage>
        <taxon>Bacteria</taxon>
        <taxon>Pseudomonadati</taxon>
        <taxon>Thermodesulfobacteriota</taxon>
        <taxon>Desulfobacteria</taxon>
        <taxon>Desulfobacterales</taxon>
        <taxon>Desulfobacteraceae</taxon>
        <taxon>environmental samples</taxon>
    </lineage>
</organism>
<accession>A0A484HLR5</accession>
<evidence type="ECO:0000313" key="2">
    <source>
        <dbReference type="EMBL" id="VEN74221.1"/>
    </source>
</evidence>
<proteinExistence type="predicted"/>
<dbReference type="Pfam" id="PF18765">
    <property type="entry name" value="Polbeta"/>
    <property type="match status" value="1"/>
</dbReference>
<dbReference type="InterPro" id="IPR041633">
    <property type="entry name" value="Polbeta"/>
</dbReference>
<evidence type="ECO:0000259" key="1">
    <source>
        <dbReference type="Pfam" id="PF18765"/>
    </source>
</evidence>
<dbReference type="EMBL" id="CAACVI010000023">
    <property type="protein sequence ID" value="VEN74221.1"/>
    <property type="molecule type" value="Genomic_DNA"/>
</dbReference>
<dbReference type="Gene3D" id="3.30.460.10">
    <property type="entry name" value="Beta Polymerase, domain 2"/>
    <property type="match status" value="1"/>
</dbReference>
<dbReference type="InterPro" id="IPR043519">
    <property type="entry name" value="NT_sf"/>
</dbReference>